<name>A0ABT4YQR1_9VIBR</name>
<dbReference type="RefSeq" id="WP_272135267.1">
    <property type="nucleotide sequence ID" value="NZ_JAQLOI010000001.1"/>
</dbReference>
<sequence>MHYQTFLSWQWIGNWLDSFVDDFIVVEARINQQTVGLGILVKKRAYSLTGGRKNKYYLHRTGEPEEDQIWIEYNDFLLDSERSNEIRKALISRVVYAIGVHDSLTVGASEAQKYDELETLGFSQRKVWETTNYRLDLTPFTESKVDYLSSLSRNSRYQIKRSIRKYQEIGELNVEKAQTVEEAKALLALAEPLHMARWGSKIQGSGFANEKFVQFHKKLIEKGITDGSVELYHIKAGDETIAIMHYFISENCVYFYLCAINYSHSGAHYKPGMVAHYLIIEQLIKRKMRAYDFMGGVARYKSILSNNKGTLAVYQFEHKSSVLSIENKLRELKTKIKPEMKIYQ</sequence>
<protein>
    <submittedName>
        <fullName evidence="2">GNAT family N-acetyltransferase</fullName>
    </submittedName>
</protein>
<feature type="domain" description="BioF2-like acetyltransferase" evidence="1">
    <location>
        <begin position="153"/>
        <end position="302"/>
    </location>
</feature>
<dbReference type="Gene3D" id="3.40.630.30">
    <property type="match status" value="1"/>
</dbReference>
<accession>A0ABT4YQR1</accession>
<dbReference type="Pfam" id="PF13480">
    <property type="entry name" value="Acetyltransf_6"/>
    <property type="match status" value="1"/>
</dbReference>
<keyword evidence="3" id="KW-1185">Reference proteome</keyword>
<proteinExistence type="predicted"/>
<evidence type="ECO:0000313" key="2">
    <source>
        <dbReference type="EMBL" id="MDB1123705.1"/>
    </source>
</evidence>
<dbReference type="InterPro" id="IPR016181">
    <property type="entry name" value="Acyl_CoA_acyltransferase"/>
</dbReference>
<gene>
    <name evidence="2" type="ORF">PGX00_08560</name>
</gene>
<dbReference type="SUPFAM" id="SSF55729">
    <property type="entry name" value="Acyl-CoA N-acyltransferases (Nat)"/>
    <property type="match status" value="1"/>
</dbReference>
<dbReference type="EMBL" id="JAQLOI010000001">
    <property type="protein sequence ID" value="MDB1123705.1"/>
    <property type="molecule type" value="Genomic_DNA"/>
</dbReference>
<dbReference type="Proteomes" id="UP001210678">
    <property type="component" value="Unassembled WGS sequence"/>
</dbReference>
<evidence type="ECO:0000259" key="1">
    <source>
        <dbReference type="Pfam" id="PF13480"/>
    </source>
</evidence>
<reference evidence="2 3" key="1">
    <citation type="submission" date="2023-01" db="EMBL/GenBank/DDBJ databases">
        <title>Vibrio sp. KJ40-1 sp.nov, isolated from marine algae.</title>
        <authorList>
            <person name="Butt M."/>
            <person name="Kim J.M.J."/>
            <person name="Jeon C.O.C."/>
        </authorList>
    </citation>
    <scope>NUCLEOTIDE SEQUENCE [LARGE SCALE GENOMIC DNA]</scope>
    <source>
        <strain evidence="2 3">KJ40-1</strain>
    </source>
</reference>
<organism evidence="2 3">
    <name type="scientific">Vibrio algarum</name>
    <dbReference type="NCBI Taxonomy" id="3020714"/>
    <lineage>
        <taxon>Bacteria</taxon>
        <taxon>Pseudomonadati</taxon>
        <taxon>Pseudomonadota</taxon>
        <taxon>Gammaproteobacteria</taxon>
        <taxon>Vibrionales</taxon>
        <taxon>Vibrionaceae</taxon>
        <taxon>Vibrio</taxon>
    </lineage>
</organism>
<evidence type="ECO:0000313" key="3">
    <source>
        <dbReference type="Proteomes" id="UP001210678"/>
    </source>
</evidence>
<comment type="caution">
    <text evidence="2">The sequence shown here is derived from an EMBL/GenBank/DDBJ whole genome shotgun (WGS) entry which is preliminary data.</text>
</comment>
<dbReference type="InterPro" id="IPR038740">
    <property type="entry name" value="BioF2-like_GNAT_dom"/>
</dbReference>